<evidence type="ECO:0000259" key="2">
    <source>
        <dbReference type="Pfam" id="PF13635"/>
    </source>
</evidence>
<proteinExistence type="predicted"/>
<dbReference type="InterPro" id="IPR025420">
    <property type="entry name" value="DUF4143"/>
</dbReference>
<evidence type="ECO:0000313" key="3">
    <source>
        <dbReference type="EMBL" id="AIZ56840.1"/>
    </source>
</evidence>
<feature type="domain" description="DUF4143" evidence="2">
    <location>
        <begin position="206"/>
        <end position="366"/>
    </location>
</feature>
<dbReference type="InterPro" id="IPR041682">
    <property type="entry name" value="AAA_14"/>
</dbReference>
<gene>
    <name evidence="3" type="ORF">Mpt1_c09650</name>
</gene>
<dbReference type="Pfam" id="PF13173">
    <property type="entry name" value="AAA_14"/>
    <property type="match status" value="1"/>
</dbReference>
<dbReference type="Pfam" id="PF13635">
    <property type="entry name" value="DUF4143"/>
    <property type="match status" value="1"/>
</dbReference>
<evidence type="ECO:0008006" key="5">
    <source>
        <dbReference type="Google" id="ProtNLM"/>
    </source>
</evidence>
<dbReference type="KEGG" id="mear:Mpt1_c09650"/>
<dbReference type="PANTHER" id="PTHR43566:SF2">
    <property type="entry name" value="DUF4143 DOMAIN-CONTAINING PROTEIN"/>
    <property type="match status" value="1"/>
</dbReference>
<dbReference type="PANTHER" id="PTHR43566">
    <property type="entry name" value="CONSERVED PROTEIN"/>
    <property type="match status" value="1"/>
</dbReference>
<accession>A0A0A7LCC4</accession>
<dbReference type="EMBL" id="CP010070">
    <property type="protein sequence ID" value="AIZ56840.1"/>
    <property type="molecule type" value="Genomic_DNA"/>
</dbReference>
<keyword evidence="4" id="KW-1185">Reference proteome</keyword>
<name>A0A0A7LCC4_9ARCH</name>
<evidence type="ECO:0000313" key="4">
    <source>
        <dbReference type="Proteomes" id="UP000030787"/>
    </source>
</evidence>
<reference evidence="3 4" key="1">
    <citation type="journal article" date="2014" name="Appl. Environ. Microbiol.">
        <title>Comparative Genome Analysis of 'Candidatus Methanoplasma termitum' Indicates a New Mode of Energy Metabolism in the Seventh Order of Methanogens.</title>
        <authorList>
            <person name="Lang K."/>
            <person name="Schuldes J."/>
            <person name="Klingl A."/>
            <person name="Poehlein A."/>
            <person name="Daniel R."/>
            <person name="Brune A."/>
        </authorList>
    </citation>
    <scope>NUCLEOTIDE SEQUENCE [LARGE SCALE GENOMIC DNA]</scope>
    <source>
        <strain evidence="4">Mpt1</strain>
    </source>
</reference>
<evidence type="ECO:0000259" key="1">
    <source>
        <dbReference type="Pfam" id="PF13173"/>
    </source>
</evidence>
<dbReference type="HOGENOM" id="CLU_041527_4_1_2"/>
<organism evidence="3 4">
    <name type="scientific">Candidatus Methanoplasma termitum</name>
    <dbReference type="NCBI Taxonomy" id="1577791"/>
    <lineage>
        <taxon>Archaea</taxon>
        <taxon>Methanobacteriati</taxon>
        <taxon>Thermoplasmatota</taxon>
        <taxon>Thermoplasmata</taxon>
        <taxon>Methanomassiliicoccales</taxon>
        <taxon>Methanomassiliicoccaceae</taxon>
        <taxon>Candidatus Methanoplasma</taxon>
    </lineage>
</organism>
<feature type="domain" description="AAA" evidence="1">
    <location>
        <begin position="29"/>
        <end position="137"/>
    </location>
</feature>
<dbReference type="Proteomes" id="UP000030787">
    <property type="component" value="Chromosome"/>
</dbReference>
<sequence>MLADRIRSLYRPRIIDPIISEKLSALGGVMITGPKSCGKSWTGFTHSKSAIFLGEEEVNRFASLNPQVALEGEHPHLVDEWQDVPKLLDIARRNIDFNSKKGMYIFTGSTTPPLEKTFHTGIGRFSSIQMRTMSLFESGDSNGSVSLSEVFENGRINVAHSNLDYQKAVGLVCRGGWPGALGVNETAAIGISYDYFSSLTSMDTSRVDGKKRSSTTMELILRSLARNNATTASIPTIVADIQGAGGKISEGTVRSYIDVLKRLFVIEEQNAWHPHIRSRTRIRTSGVRHFCDPSLAAAILGARPIVLQKDTKTMGSLFETLCYRDLSVYASGIGGRVFHYRDDSDLEVDEIIQLEDGRWGAVEVKLGTFEFEKAAANLIRMKNKMVEAGAEKPSFLMIVSATGNVAHTRPDGVIEAPIDCLRP</sequence>
<protein>
    <recommendedName>
        <fullName evidence="5">ATP-binding protein</fullName>
    </recommendedName>
</protein>
<dbReference type="AlphaFoldDB" id="A0A0A7LCC4"/>